<name>A0A8D8S9B5_9HEMI</name>
<evidence type="ECO:0000256" key="1">
    <source>
        <dbReference type="SAM" id="MobiDB-lite"/>
    </source>
</evidence>
<accession>A0A8D8S9B5</accession>
<feature type="region of interest" description="Disordered" evidence="1">
    <location>
        <begin position="1"/>
        <end position="82"/>
    </location>
</feature>
<organism evidence="2">
    <name type="scientific">Cacopsylla melanoneura</name>
    <dbReference type="NCBI Taxonomy" id="428564"/>
    <lineage>
        <taxon>Eukaryota</taxon>
        <taxon>Metazoa</taxon>
        <taxon>Ecdysozoa</taxon>
        <taxon>Arthropoda</taxon>
        <taxon>Hexapoda</taxon>
        <taxon>Insecta</taxon>
        <taxon>Pterygota</taxon>
        <taxon>Neoptera</taxon>
        <taxon>Paraneoptera</taxon>
        <taxon>Hemiptera</taxon>
        <taxon>Sternorrhyncha</taxon>
        <taxon>Psylloidea</taxon>
        <taxon>Psyllidae</taxon>
        <taxon>Psyllinae</taxon>
        <taxon>Cacopsylla</taxon>
    </lineage>
</organism>
<evidence type="ECO:0000313" key="2">
    <source>
        <dbReference type="EMBL" id="CAG6662861.1"/>
    </source>
</evidence>
<dbReference type="EMBL" id="HBUF01203836">
    <property type="protein sequence ID" value="CAG6662861.1"/>
    <property type="molecule type" value="Transcribed_RNA"/>
</dbReference>
<feature type="compositionally biased region" description="Basic and acidic residues" evidence="1">
    <location>
        <begin position="46"/>
        <end position="62"/>
    </location>
</feature>
<reference evidence="2" key="1">
    <citation type="submission" date="2021-05" db="EMBL/GenBank/DDBJ databases">
        <authorList>
            <person name="Alioto T."/>
            <person name="Alioto T."/>
            <person name="Gomez Garrido J."/>
        </authorList>
    </citation>
    <scope>NUCLEOTIDE SEQUENCE</scope>
</reference>
<feature type="compositionally biased region" description="Basic residues" evidence="1">
    <location>
        <begin position="63"/>
        <end position="78"/>
    </location>
</feature>
<proteinExistence type="predicted"/>
<dbReference type="AlphaFoldDB" id="A0A8D8S9B5"/>
<protein>
    <submittedName>
        <fullName evidence="2">Uncharacterized protein</fullName>
    </submittedName>
</protein>
<sequence length="120" mass="14364">MVPVRVGPMTRAAMTRTRPNPFLRLHYPRNNPRPGRVPPRPPLSRNKQEDQCRMEEGVEGAHHNVRRVTRRPHRHRDQRRPSTLKWKWIKKMVIVPNPHHRHRLKIQTASRVIETPQRAK</sequence>